<dbReference type="Gene3D" id="3.30.60.80">
    <property type="match status" value="1"/>
</dbReference>
<dbReference type="Proteomes" id="UP000219559">
    <property type="component" value="Unassembled WGS sequence"/>
</dbReference>
<accession>A0A2A4G6F9</accession>
<dbReference type="GO" id="GO:0003677">
    <property type="term" value="F:DNA binding"/>
    <property type="evidence" value="ECO:0007669"/>
    <property type="project" value="UniProtKB-UniRule"/>
</dbReference>
<dbReference type="Pfam" id="PF21175">
    <property type="entry name" value="RecR_C"/>
    <property type="match status" value="1"/>
</dbReference>
<keyword evidence="4 7" id="KW-0862">Zinc</keyword>
<keyword evidence="2 7" id="KW-0227">DNA damage</keyword>
<dbReference type="Pfam" id="PF13662">
    <property type="entry name" value="Toprim_4"/>
    <property type="match status" value="1"/>
</dbReference>
<evidence type="ECO:0000256" key="7">
    <source>
        <dbReference type="HAMAP-Rule" id="MF_00017"/>
    </source>
</evidence>
<dbReference type="SMART" id="SM00493">
    <property type="entry name" value="TOPRIM"/>
    <property type="match status" value="1"/>
</dbReference>
<dbReference type="PANTHER" id="PTHR30446">
    <property type="entry name" value="RECOMBINATION PROTEIN RECR"/>
    <property type="match status" value="1"/>
</dbReference>
<dbReference type="PROSITE" id="PS50880">
    <property type="entry name" value="TOPRIM"/>
    <property type="match status" value="1"/>
</dbReference>
<dbReference type="InterPro" id="IPR000093">
    <property type="entry name" value="DNA_Rcmb_RecR"/>
</dbReference>
<organism evidence="9 10">
    <name type="scientific">Sediminicola luteus</name>
    <dbReference type="NCBI Taxonomy" id="319238"/>
    <lineage>
        <taxon>Bacteria</taxon>
        <taxon>Pseudomonadati</taxon>
        <taxon>Bacteroidota</taxon>
        <taxon>Flavobacteriia</taxon>
        <taxon>Flavobacteriales</taxon>
        <taxon>Flavobacteriaceae</taxon>
        <taxon>Sediminicola</taxon>
    </lineage>
</organism>
<dbReference type="NCBIfam" id="TIGR00615">
    <property type="entry name" value="recR"/>
    <property type="match status" value="1"/>
</dbReference>
<evidence type="ECO:0000313" key="9">
    <source>
        <dbReference type="EMBL" id="PCE63544.1"/>
    </source>
</evidence>
<evidence type="ECO:0000256" key="5">
    <source>
        <dbReference type="ARBA" id="ARBA00023172"/>
    </source>
</evidence>
<evidence type="ECO:0000256" key="6">
    <source>
        <dbReference type="ARBA" id="ARBA00023204"/>
    </source>
</evidence>
<gene>
    <name evidence="7" type="primary">recR</name>
    <name evidence="9" type="ORF">B7P33_15200</name>
</gene>
<feature type="domain" description="Toprim" evidence="8">
    <location>
        <begin position="81"/>
        <end position="176"/>
    </location>
</feature>
<dbReference type="InterPro" id="IPR023627">
    <property type="entry name" value="Rcmb_RecR"/>
</dbReference>
<keyword evidence="3 7" id="KW-0863">Zinc-finger</keyword>
<dbReference type="Pfam" id="PF02132">
    <property type="entry name" value="RecR_ZnF"/>
    <property type="match status" value="1"/>
</dbReference>
<keyword evidence="1 7" id="KW-0479">Metal-binding</keyword>
<dbReference type="GO" id="GO:0006281">
    <property type="term" value="P:DNA repair"/>
    <property type="evidence" value="ECO:0007669"/>
    <property type="project" value="UniProtKB-UniRule"/>
</dbReference>
<dbReference type="RefSeq" id="WP_097443496.1">
    <property type="nucleotide sequence ID" value="NZ_NBWU01000005.1"/>
</dbReference>
<dbReference type="Pfam" id="PF21176">
    <property type="entry name" value="RecR_HhH"/>
    <property type="match status" value="1"/>
</dbReference>
<evidence type="ECO:0000256" key="4">
    <source>
        <dbReference type="ARBA" id="ARBA00022833"/>
    </source>
</evidence>
<evidence type="ECO:0000256" key="1">
    <source>
        <dbReference type="ARBA" id="ARBA00022723"/>
    </source>
</evidence>
<dbReference type="PANTHER" id="PTHR30446:SF0">
    <property type="entry name" value="RECOMBINATION PROTEIN RECR"/>
    <property type="match status" value="1"/>
</dbReference>
<dbReference type="Gene3D" id="3.40.1360.10">
    <property type="match status" value="1"/>
</dbReference>
<evidence type="ECO:0000256" key="3">
    <source>
        <dbReference type="ARBA" id="ARBA00022771"/>
    </source>
</evidence>
<dbReference type="GO" id="GO:0006310">
    <property type="term" value="P:DNA recombination"/>
    <property type="evidence" value="ECO:0007669"/>
    <property type="project" value="UniProtKB-UniRule"/>
</dbReference>
<dbReference type="CDD" id="cd01025">
    <property type="entry name" value="TOPRIM_recR"/>
    <property type="match status" value="1"/>
</dbReference>
<proteinExistence type="inferred from homology"/>
<comment type="caution">
    <text evidence="9">The sequence shown here is derived from an EMBL/GenBank/DDBJ whole genome shotgun (WGS) entry which is preliminary data.</text>
</comment>
<keyword evidence="5 7" id="KW-0233">DNA recombination</keyword>
<comment type="similarity">
    <text evidence="7">Belongs to the RecR family.</text>
</comment>
<keyword evidence="10" id="KW-1185">Reference proteome</keyword>
<reference evidence="9 10" key="1">
    <citation type="submission" date="2017-04" db="EMBL/GenBank/DDBJ databases">
        <title>A new member of the family Flavobacteriaceae isolated from ascidians.</title>
        <authorList>
            <person name="Chen L."/>
        </authorList>
    </citation>
    <scope>NUCLEOTIDE SEQUENCE [LARGE SCALE GENOMIC DNA]</scope>
    <source>
        <strain evidence="9 10">HQA918</strain>
    </source>
</reference>
<dbReference type="AlphaFoldDB" id="A0A2A4G6F9"/>
<dbReference type="InterPro" id="IPR034137">
    <property type="entry name" value="TOPRIM_RecR"/>
</dbReference>
<keyword evidence="6 7" id="KW-0234">DNA repair</keyword>
<name>A0A2A4G6F9_9FLAO</name>
<evidence type="ECO:0000259" key="8">
    <source>
        <dbReference type="PROSITE" id="PS50880"/>
    </source>
</evidence>
<dbReference type="OrthoDB" id="9802672at2"/>
<dbReference type="Gene3D" id="6.10.250.240">
    <property type="match status" value="1"/>
</dbReference>
<dbReference type="GO" id="GO:0008270">
    <property type="term" value="F:zinc ion binding"/>
    <property type="evidence" value="ECO:0007669"/>
    <property type="project" value="UniProtKB-KW"/>
</dbReference>
<dbReference type="PROSITE" id="PS01300">
    <property type="entry name" value="RECR"/>
    <property type="match status" value="1"/>
</dbReference>
<dbReference type="InterPro" id="IPR015967">
    <property type="entry name" value="Rcmb_RecR_Znf"/>
</dbReference>
<dbReference type="EMBL" id="NBWU01000005">
    <property type="protein sequence ID" value="PCE63544.1"/>
    <property type="molecule type" value="Genomic_DNA"/>
</dbReference>
<dbReference type="SUPFAM" id="SSF111304">
    <property type="entry name" value="Recombination protein RecR"/>
    <property type="match status" value="1"/>
</dbReference>
<comment type="function">
    <text evidence="7">May play a role in DNA repair. It seems to be involved in an RecBC-independent recombinational process of DNA repair. It may act with RecF and RecO.</text>
</comment>
<evidence type="ECO:0000313" key="10">
    <source>
        <dbReference type="Proteomes" id="UP000219559"/>
    </source>
</evidence>
<feature type="zinc finger region" description="C4-type" evidence="7">
    <location>
        <begin position="58"/>
        <end position="73"/>
    </location>
</feature>
<protein>
    <recommendedName>
        <fullName evidence="7">Recombination protein RecR</fullName>
    </recommendedName>
</protein>
<sequence>MDFSSKLLENAVAEVSQLPGIGKRTALRLVLHLLKQPKERTTYLTAAIQALRDDVVFCKKCHNISDSEVCEICANPKRDRSVVCVVEDLRDVMAIENTGQFQGTYHVLGGKISPMEGIGPNDLNIRSLVQKVDEGEIQELIFALSASMEGDTTNFYIYRQLQGKSVKLATIARGISVGDELEYADEVTLGRSIVNRIPFEDSLKTS</sequence>
<evidence type="ECO:0000256" key="2">
    <source>
        <dbReference type="ARBA" id="ARBA00022763"/>
    </source>
</evidence>
<dbReference type="HAMAP" id="MF_00017">
    <property type="entry name" value="RecR"/>
    <property type="match status" value="1"/>
</dbReference>
<dbReference type="Gene3D" id="1.10.8.420">
    <property type="entry name" value="RecR Domain 1"/>
    <property type="match status" value="1"/>
</dbReference>
<dbReference type="InterPro" id="IPR006171">
    <property type="entry name" value="TOPRIM_dom"/>
</dbReference>